<comment type="caution">
    <text evidence="2">The sequence shown here is derived from an EMBL/GenBank/DDBJ whole genome shotgun (WGS) entry which is preliminary data.</text>
</comment>
<protein>
    <submittedName>
        <fullName evidence="2">Unnamed protein product</fullName>
    </submittedName>
</protein>
<dbReference type="Proteomes" id="UP001165121">
    <property type="component" value="Unassembled WGS sequence"/>
</dbReference>
<evidence type="ECO:0000259" key="1">
    <source>
        <dbReference type="Pfam" id="PF00078"/>
    </source>
</evidence>
<reference evidence="2" key="1">
    <citation type="submission" date="2023-04" db="EMBL/GenBank/DDBJ databases">
        <title>Phytophthora fragariaefolia NBRC 109709.</title>
        <authorList>
            <person name="Ichikawa N."/>
            <person name="Sato H."/>
            <person name="Tonouchi N."/>
        </authorList>
    </citation>
    <scope>NUCLEOTIDE SEQUENCE</scope>
    <source>
        <strain evidence="2">NBRC 109709</strain>
    </source>
</reference>
<name>A0A9W6U7V4_9STRA</name>
<gene>
    <name evidence="2" type="ORF">Pfra01_000516500</name>
</gene>
<dbReference type="PANTHER" id="PTHR24559:SF444">
    <property type="entry name" value="REVERSE TRANSCRIPTASE DOMAIN-CONTAINING PROTEIN"/>
    <property type="match status" value="1"/>
</dbReference>
<keyword evidence="3" id="KW-1185">Reference proteome</keyword>
<sequence>MLVTTVTTSRTRRICIPAINVKGGKRKLPNKKELGVWIPIEKEMKVLTMSGIIDHAKLEGWLGELGDADTPLDNEDEVRIGEDESGTRILILRLLRAYRGLTKDKGDCPPSTALDVQHHIDTGVAAPIMMKRRRYTQTEDAIIEENVDKMLKAGVIEDGNGGWGFPVVMVRKKDGEVRFCIDYRAFNEVTKKDVYPLPRIDETLEALGDARLFKTLDLRSGYWQNIMALGDHDKTASTTKQGLYRFTRVPFALMNALPTFQRMMNSVLRGLTWLTCLVYQDDIVVFTHDGVERHVVELATILDGVRPLQRLVTAVHEFPRPRDATKVKRFVHLVGYYRKFIEPFGSIMATMSSYDGSAESGWPTTQVVAYPTGVQVRN</sequence>
<dbReference type="SUPFAM" id="SSF56672">
    <property type="entry name" value="DNA/RNA polymerases"/>
    <property type="match status" value="1"/>
</dbReference>
<dbReference type="Gene3D" id="3.10.10.10">
    <property type="entry name" value="HIV Type 1 Reverse Transcriptase, subunit A, domain 1"/>
    <property type="match status" value="1"/>
</dbReference>
<dbReference type="AlphaFoldDB" id="A0A9W6U7V4"/>
<dbReference type="Pfam" id="PF00078">
    <property type="entry name" value="RVT_1"/>
    <property type="match status" value="1"/>
</dbReference>
<dbReference type="InterPro" id="IPR043502">
    <property type="entry name" value="DNA/RNA_pol_sf"/>
</dbReference>
<dbReference type="EMBL" id="BSXT01000417">
    <property type="protein sequence ID" value="GMF26835.1"/>
    <property type="molecule type" value="Genomic_DNA"/>
</dbReference>
<feature type="domain" description="Reverse transcriptase" evidence="1">
    <location>
        <begin position="170"/>
        <end position="302"/>
    </location>
</feature>
<evidence type="ECO:0000313" key="3">
    <source>
        <dbReference type="Proteomes" id="UP001165121"/>
    </source>
</evidence>
<accession>A0A9W6U7V4</accession>
<evidence type="ECO:0000313" key="2">
    <source>
        <dbReference type="EMBL" id="GMF26835.1"/>
    </source>
</evidence>
<dbReference type="OrthoDB" id="1405932at2759"/>
<organism evidence="2 3">
    <name type="scientific">Phytophthora fragariaefolia</name>
    <dbReference type="NCBI Taxonomy" id="1490495"/>
    <lineage>
        <taxon>Eukaryota</taxon>
        <taxon>Sar</taxon>
        <taxon>Stramenopiles</taxon>
        <taxon>Oomycota</taxon>
        <taxon>Peronosporomycetes</taxon>
        <taxon>Peronosporales</taxon>
        <taxon>Peronosporaceae</taxon>
        <taxon>Phytophthora</taxon>
    </lineage>
</organism>
<dbReference type="PANTHER" id="PTHR24559">
    <property type="entry name" value="TRANSPOSON TY3-I GAG-POL POLYPROTEIN"/>
    <property type="match status" value="1"/>
</dbReference>
<dbReference type="CDD" id="cd01647">
    <property type="entry name" value="RT_LTR"/>
    <property type="match status" value="1"/>
</dbReference>
<dbReference type="InterPro" id="IPR000477">
    <property type="entry name" value="RT_dom"/>
</dbReference>
<dbReference type="InterPro" id="IPR043128">
    <property type="entry name" value="Rev_trsase/Diguanyl_cyclase"/>
</dbReference>
<proteinExistence type="predicted"/>
<dbReference type="Gene3D" id="3.30.70.270">
    <property type="match status" value="2"/>
</dbReference>
<dbReference type="InterPro" id="IPR053134">
    <property type="entry name" value="RNA-dir_DNA_polymerase"/>
</dbReference>